<dbReference type="InParanoid" id="A0A1J7J9T8"/>
<evidence type="ECO:0000313" key="1">
    <source>
        <dbReference type="EMBL" id="OIW24306.1"/>
    </source>
</evidence>
<name>A0A1J7J9T8_9PEZI</name>
<protein>
    <submittedName>
        <fullName evidence="1">Uncharacterized protein</fullName>
    </submittedName>
</protein>
<evidence type="ECO:0000313" key="2">
    <source>
        <dbReference type="Proteomes" id="UP000182658"/>
    </source>
</evidence>
<dbReference type="AlphaFoldDB" id="A0A1J7J9T8"/>
<dbReference type="OrthoDB" id="4707307at2759"/>
<reference evidence="1 2" key="1">
    <citation type="submission" date="2016-10" db="EMBL/GenBank/DDBJ databases">
        <title>Draft genome sequence of Coniochaeta ligniaria NRRL30616, a lignocellulolytic fungus for bioabatement of inhibitors in plant biomass hydrolysates.</title>
        <authorList>
            <consortium name="DOE Joint Genome Institute"/>
            <person name="Jimenez D.J."/>
            <person name="Hector R.E."/>
            <person name="Riley R."/>
            <person name="Sun H."/>
            <person name="Grigoriev I.V."/>
            <person name="Van Elsas J.D."/>
            <person name="Nichols N.N."/>
        </authorList>
    </citation>
    <scope>NUCLEOTIDE SEQUENCE [LARGE SCALE GENOMIC DNA]</scope>
    <source>
        <strain evidence="1 2">NRRL 30616</strain>
    </source>
</reference>
<accession>A0A1J7J9T8</accession>
<sequence>MVRYLTAARRTSIYATLHTLTISNNEIAEAEVLPSDMCSYYGKRWSCKDTHGRRVERLRFQQRWFRAADKELLGLLFYKQDRFLDKQHYLFQREFPSPTSSLQRTYRKVAYHRVIHPENGRRSFAAFAQAGNPYNRKTGTPFETKPRTYIKRSGVGQSVLLVQIHKTSVWSDVKTVLFTDVMASQERLYTFTDSAEEENQLVNLSQPLLAGYALIKWNSELTAQKRQQLRDGGGLPVGLEALR</sequence>
<keyword evidence="2" id="KW-1185">Reference proteome</keyword>
<dbReference type="EMBL" id="KV875104">
    <property type="protein sequence ID" value="OIW24306.1"/>
    <property type="molecule type" value="Genomic_DNA"/>
</dbReference>
<dbReference type="Proteomes" id="UP000182658">
    <property type="component" value="Unassembled WGS sequence"/>
</dbReference>
<proteinExistence type="predicted"/>
<gene>
    <name evidence="1" type="ORF">CONLIGDRAFT_685923</name>
</gene>
<organism evidence="1 2">
    <name type="scientific">Coniochaeta ligniaria NRRL 30616</name>
    <dbReference type="NCBI Taxonomy" id="1408157"/>
    <lineage>
        <taxon>Eukaryota</taxon>
        <taxon>Fungi</taxon>
        <taxon>Dikarya</taxon>
        <taxon>Ascomycota</taxon>
        <taxon>Pezizomycotina</taxon>
        <taxon>Sordariomycetes</taxon>
        <taxon>Sordariomycetidae</taxon>
        <taxon>Coniochaetales</taxon>
        <taxon>Coniochaetaceae</taxon>
        <taxon>Coniochaeta</taxon>
    </lineage>
</organism>